<evidence type="ECO:0000256" key="1">
    <source>
        <dbReference type="SAM" id="Coils"/>
    </source>
</evidence>
<reference evidence="4" key="1">
    <citation type="submission" date="2018-06" db="EMBL/GenBank/DDBJ databases">
        <authorList>
            <person name="Zhirakovskaya E."/>
        </authorList>
    </citation>
    <scope>NUCLEOTIDE SEQUENCE</scope>
</reference>
<feature type="compositionally biased region" description="Low complexity" evidence="2">
    <location>
        <begin position="24"/>
        <end position="46"/>
    </location>
</feature>
<keyword evidence="3" id="KW-0472">Membrane</keyword>
<feature type="region of interest" description="Disordered" evidence="2">
    <location>
        <begin position="1"/>
        <end position="89"/>
    </location>
</feature>
<organism evidence="4">
    <name type="scientific">hydrothermal vent metagenome</name>
    <dbReference type="NCBI Taxonomy" id="652676"/>
    <lineage>
        <taxon>unclassified sequences</taxon>
        <taxon>metagenomes</taxon>
        <taxon>ecological metagenomes</taxon>
    </lineage>
</organism>
<dbReference type="SUPFAM" id="SSF58100">
    <property type="entry name" value="Bacterial hemolysins"/>
    <property type="match status" value="1"/>
</dbReference>
<dbReference type="EMBL" id="UOEO01000001">
    <property type="protein sequence ID" value="VAW13907.1"/>
    <property type="molecule type" value="Genomic_DNA"/>
</dbReference>
<feature type="coiled-coil region" evidence="1">
    <location>
        <begin position="188"/>
        <end position="215"/>
    </location>
</feature>
<dbReference type="AlphaFoldDB" id="A0A3B0TKR0"/>
<sequence length="512" mass="53226">MATRKTGPVKPPILDLEAKKTDPKPAAAKNTGSATTSPSASAKAAGGPAGSQTKQPLADKSTTDKSTTGKTSPPPLSSSSGSSSSSGAPAQGSVVWAGLAAALGGAGLAIIIMLALLASGILQPLVSPAKSPEFTALRERVGANLELINKNLSGAASLNTSLTASLDDKISAQKEQIGALGARMDQQTKQLQGQIDTLNQRIDDLAGQYQGLSKNVANLNIPSYTPFDPTPLEDKIALMEARIDAIAAGASSGDAQKLSGELAAIRNQFASQRQQLATLKERLDNIEQPIAGLNTQVDEARNTLSQNQLQISQNASAVEALSTKLGALAPPRDMQNIPTRALQLPLALFGIQSALEQGRPFMVELASLATALPELKIAQNLPKIAKEGLLRPDQIVTRFEQKLPAMLAARPANPNAGWQQTILDRLKSLVALRPSAQEGLGGIDALIVEAENAVKRRDFAAAATAIAQMPAPMQTALGDLGGQIANMGAMETLLNEARIKTLSLGLKTGVDQ</sequence>
<feature type="transmembrane region" description="Helical" evidence="3">
    <location>
        <begin position="94"/>
        <end position="122"/>
    </location>
</feature>
<evidence type="ECO:0000313" key="4">
    <source>
        <dbReference type="EMBL" id="VAW13907.1"/>
    </source>
</evidence>
<evidence type="ECO:0000256" key="3">
    <source>
        <dbReference type="SAM" id="Phobius"/>
    </source>
</evidence>
<proteinExistence type="predicted"/>
<protein>
    <submittedName>
        <fullName evidence="4">Uncharacterized protein</fullName>
    </submittedName>
</protein>
<name>A0A3B0TKR0_9ZZZZ</name>
<feature type="coiled-coil region" evidence="1">
    <location>
        <begin position="255"/>
        <end position="310"/>
    </location>
</feature>
<evidence type="ECO:0000256" key="2">
    <source>
        <dbReference type="SAM" id="MobiDB-lite"/>
    </source>
</evidence>
<keyword evidence="3" id="KW-1133">Transmembrane helix</keyword>
<dbReference type="Gene3D" id="1.20.5.340">
    <property type="match status" value="1"/>
</dbReference>
<keyword evidence="1" id="KW-0175">Coiled coil</keyword>
<gene>
    <name evidence="4" type="ORF">MNBD_ALPHA12-1091</name>
</gene>
<keyword evidence="3" id="KW-0812">Transmembrane</keyword>
<feature type="compositionally biased region" description="Low complexity" evidence="2">
    <location>
        <begin position="64"/>
        <end position="87"/>
    </location>
</feature>
<accession>A0A3B0TKR0</accession>